<dbReference type="AlphaFoldDB" id="K0SCW5"/>
<dbReference type="Proteomes" id="UP000266841">
    <property type="component" value="Unassembled WGS sequence"/>
</dbReference>
<protein>
    <submittedName>
        <fullName evidence="2">Uncharacterized protein</fullName>
    </submittedName>
</protein>
<feature type="compositionally biased region" description="Basic and acidic residues" evidence="1">
    <location>
        <begin position="74"/>
        <end position="83"/>
    </location>
</feature>
<accession>K0SCW5</accession>
<feature type="region of interest" description="Disordered" evidence="1">
    <location>
        <begin position="47"/>
        <end position="119"/>
    </location>
</feature>
<feature type="compositionally biased region" description="Polar residues" evidence="1">
    <location>
        <begin position="104"/>
        <end position="119"/>
    </location>
</feature>
<sequence>MSPCCGAGNFAPSHSSEDSAKTIVGQDTTNQLASGLAQQLMSDMKEQYSLGGKSRGDESFNGEGFLEEPSLQSRSDEPSEIPERSINGQLSIATAITSDSTTTENRTAAEESTFSSHEPLQIDQTLSAETKSTSTGGSKPGTTWAGMMSIFAADTSMSLSANASASTMSLGKQSETPSLNAYTFM</sequence>
<evidence type="ECO:0000313" key="2">
    <source>
        <dbReference type="EMBL" id="EJK62759.1"/>
    </source>
</evidence>
<evidence type="ECO:0000313" key="3">
    <source>
        <dbReference type="Proteomes" id="UP000266841"/>
    </source>
</evidence>
<proteinExistence type="predicted"/>
<keyword evidence="3" id="KW-1185">Reference proteome</keyword>
<organism evidence="2 3">
    <name type="scientific">Thalassiosira oceanica</name>
    <name type="common">Marine diatom</name>
    <dbReference type="NCBI Taxonomy" id="159749"/>
    <lineage>
        <taxon>Eukaryota</taxon>
        <taxon>Sar</taxon>
        <taxon>Stramenopiles</taxon>
        <taxon>Ochrophyta</taxon>
        <taxon>Bacillariophyta</taxon>
        <taxon>Coscinodiscophyceae</taxon>
        <taxon>Thalassiosirophycidae</taxon>
        <taxon>Thalassiosirales</taxon>
        <taxon>Thalassiosiraceae</taxon>
        <taxon>Thalassiosira</taxon>
    </lineage>
</organism>
<name>K0SCW5_THAOC</name>
<gene>
    <name evidence="2" type="ORF">THAOC_16616</name>
</gene>
<feature type="compositionally biased region" description="Low complexity" evidence="1">
    <location>
        <begin position="91"/>
        <end position="103"/>
    </location>
</feature>
<dbReference type="EMBL" id="AGNL01018640">
    <property type="protein sequence ID" value="EJK62759.1"/>
    <property type="molecule type" value="Genomic_DNA"/>
</dbReference>
<comment type="caution">
    <text evidence="2">The sequence shown here is derived from an EMBL/GenBank/DDBJ whole genome shotgun (WGS) entry which is preliminary data.</text>
</comment>
<reference evidence="2 3" key="1">
    <citation type="journal article" date="2012" name="Genome Biol.">
        <title>Genome and low-iron response of an oceanic diatom adapted to chronic iron limitation.</title>
        <authorList>
            <person name="Lommer M."/>
            <person name="Specht M."/>
            <person name="Roy A.S."/>
            <person name="Kraemer L."/>
            <person name="Andreson R."/>
            <person name="Gutowska M.A."/>
            <person name="Wolf J."/>
            <person name="Bergner S.V."/>
            <person name="Schilhabel M.B."/>
            <person name="Klostermeier U.C."/>
            <person name="Beiko R.G."/>
            <person name="Rosenstiel P."/>
            <person name="Hippler M."/>
            <person name="Laroche J."/>
        </authorList>
    </citation>
    <scope>NUCLEOTIDE SEQUENCE [LARGE SCALE GENOMIC DNA]</scope>
    <source>
        <strain evidence="2 3">CCMP1005</strain>
    </source>
</reference>
<evidence type="ECO:0000256" key="1">
    <source>
        <dbReference type="SAM" id="MobiDB-lite"/>
    </source>
</evidence>
<feature type="region of interest" description="Disordered" evidence="1">
    <location>
        <begin position="1"/>
        <end position="20"/>
    </location>
</feature>